<accession>A0AAE0KJ95</accession>
<reference evidence="2" key="1">
    <citation type="journal article" date="2023" name="Mol. Phylogenet. Evol.">
        <title>Genome-scale phylogeny and comparative genomics of the fungal order Sordariales.</title>
        <authorList>
            <person name="Hensen N."/>
            <person name="Bonometti L."/>
            <person name="Westerberg I."/>
            <person name="Brannstrom I.O."/>
            <person name="Guillou S."/>
            <person name="Cros-Aarteil S."/>
            <person name="Calhoun S."/>
            <person name="Haridas S."/>
            <person name="Kuo A."/>
            <person name="Mondo S."/>
            <person name="Pangilinan J."/>
            <person name="Riley R."/>
            <person name="LaButti K."/>
            <person name="Andreopoulos B."/>
            <person name="Lipzen A."/>
            <person name="Chen C."/>
            <person name="Yan M."/>
            <person name="Daum C."/>
            <person name="Ng V."/>
            <person name="Clum A."/>
            <person name="Steindorff A."/>
            <person name="Ohm R.A."/>
            <person name="Martin F."/>
            <person name="Silar P."/>
            <person name="Natvig D.O."/>
            <person name="Lalanne C."/>
            <person name="Gautier V."/>
            <person name="Ament-Velasquez S.L."/>
            <person name="Kruys A."/>
            <person name="Hutchinson M.I."/>
            <person name="Powell A.J."/>
            <person name="Barry K."/>
            <person name="Miller A.N."/>
            <person name="Grigoriev I.V."/>
            <person name="Debuchy R."/>
            <person name="Gladieux P."/>
            <person name="Hiltunen Thoren M."/>
            <person name="Johannesson H."/>
        </authorList>
    </citation>
    <scope>NUCLEOTIDE SEQUENCE</scope>
    <source>
        <strain evidence="2">CBS 958.72</strain>
    </source>
</reference>
<dbReference type="EMBL" id="JAULSN010000003">
    <property type="protein sequence ID" value="KAK3377312.1"/>
    <property type="molecule type" value="Genomic_DNA"/>
</dbReference>
<evidence type="ECO:0000256" key="1">
    <source>
        <dbReference type="SAM" id="SignalP"/>
    </source>
</evidence>
<gene>
    <name evidence="2" type="ORF">B0T24DRAFT_620947</name>
</gene>
<dbReference type="Proteomes" id="UP001287356">
    <property type="component" value="Unassembled WGS sequence"/>
</dbReference>
<feature type="signal peptide" evidence="1">
    <location>
        <begin position="1"/>
        <end position="28"/>
    </location>
</feature>
<evidence type="ECO:0000313" key="3">
    <source>
        <dbReference type="Proteomes" id="UP001287356"/>
    </source>
</evidence>
<evidence type="ECO:0008006" key="4">
    <source>
        <dbReference type="Google" id="ProtNLM"/>
    </source>
</evidence>
<sequence length="119" mass="13788">MKMYSARPSTVVDVFVFLVALFLRLAESLPCSRCFCYCNSRRTSILLALRPLPLLLVGFIHHLPSYYLAHFFIVRQRCYSAPYHRHRTEKTQCITARVLLPRLVSTKVYGIANIKDARP</sequence>
<evidence type="ECO:0000313" key="2">
    <source>
        <dbReference type="EMBL" id="KAK3377312.1"/>
    </source>
</evidence>
<reference evidence="2" key="2">
    <citation type="submission" date="2023-06" db="EMBL/GenBank/DDBJ databases">
        <authorList>
            <consortium name="Lawrence Berkeley National Laboratory"/>
            <person name="Haridas S."/>
            <person name="Hensen N."/>
            <person name="Bonometti L."/>
            <person name="Westerberg I."/>
            <person name="Brannstrom I.O."/>
            <person name="Guillou S."/>
            <person name="Cros-Aarteil S."/>
            <person name="Calhoun S."/>
            <person name="Kuo A."/>
            <person name="Mondo S."/>
            <person name="Pangilinan J."/>
            <person name="Riley R."/>
            <person name="Labutti K."/>
            <person name="Andreopoulos B."/>
            <person name="Lipzen A."/>
            <person name="Chen C."/>
            <person name="Yanf M."/>
            <person name="Daum C."/>
            <person name="Ng V."/>
            <person name="Clum A."/>
            <person name="Steindorff A."/>
            <person name="Ohm R."/>
            <person name="Martin F."/>
            <person name="Silar P."/>
            <person name="Natvig D."/>
            <person name="Lalanne C."/>
            <person name="Gautier V."/>
            <person name="Ament-Velasquez S.L."/>
            <person name="Kruys A."/>
            <person name="Hutchinson M.I."/>
            <person name="Powell A.J."/>
            <person name="Barry K."/>
            <person name="Miller A.N."/>
            <person name="Grigoriev I.V."/>
            <person name="Debuchy R."/>
            <person name="Gladieux P."/>
            <person name="Thoren M.H."/>
            <person name="Johannesson H."/>
        </authorList>
    </citation>
    <scope>NUCLEOTIDE SEQUENCE</scope>
    <source>
        <strain evidence="2">CBS 958.72</strain>
    </source>
</reference>
<organism evidence="2 3">
    <name type="scientific">Lasiosphaeria ovina</name>
    <dbReference type="NCBI Taxonomy" id="92902"/>
    <lineage>
        <taxon>Eukaryota</taxon>
        <taxon>Fungi</taxon>
        <taxon>Dikarya</taxon>
        <taxon>Ascomycota</taxon>
        <taxon>Pezizomycotina</taxon>
        <taxon>Sordariomycetes</taxon>
        <taxon>Sordariomycetidae</taxon>
        <taxon>Sordariales</taxon>
        <taxon>Lasiosphaeriaceae</taxon>
        <taxon>Lasiosphaeria</taxon>
    </lineage>
</organism>
<keyword evidence="1" id="KW-0732">Signal</keyword>
<dbReference type="AlphaFoldDB" id="A0AAE0KJ95"/>
<proteinExistence type="predicted"/>
<comment type="caution">
    <text evidence="2">The sequence shown here is derived from an EMBL/GenBank/DDBJ whole genome shotgun (WGS) entry which is preliminary data.</text>
</comment>
<feature type="chain" id="PRO_5041959613" description="Secreted protein" evidence="1">
    <location>
        <begin position="29"/>
        <end position="119"/>
    </location>
</feature>
<name>A0AAE0KJ95_9PEZI</name>
<keyword evidence="3" id="KW-1185">Reference proteome</keyword>
<protein>
    <recommendedName>
        <fullName evidence="4">Secreted protein</fullName>
    </recommendedName>
</protein>